<keyword evidence="2" id="KW-1185">Reference proteome</keyword>
<gene>
    <name evidence="1" type="ORF">ACFQ5T_00495</name>
</gene>
<dbReference type="Proteomes" id="UP001597195">
    <property type="component" value="Unassembled WGS sequence"/>
</dbReference>
<sequence>MEKLIIRADVTWQEIDERVNDISKRAHEINQMSDRQKALKEFRELRDYVESDMHELKLSRNSEVLDNCAPLHYYHLYGTHIHFEKFDTEHLVWNLDEFDQAKKWYEASVSRAYILIEGIPDYDSTVFIPTKPMNPYTVDLSPTAFKAYSNGKHIQLQAHGLATQNVRLEETYGQLFEIVL</sequence>
<name>A0ABW4GZZ9_9LACO</name>
<evidence type="ECO:0000313" key="1">
    <source>
        <dbReference type="EMBL" id="MFD1548170.1"/>
    </source>
</evidence>
<organism evidence="1 2">
    <name type="scientific">Levilactobacillus fuyuanensis</name>
    <dbReference type="NCBI Taxonomy" id="2486022"/>
    <lineage>
        <taxon>Bacteria</taxon>
        <taxon>Bacillati</taxon>
        <taxon>Bacillota</taxon>
        <taxon>Bacilli</taxon>
        <taxon>Lactobacillales</taxon>
        <taxon>Lactobacillaceae</taxon>
        <taxon>Levilactobacillus</taxon>
    </lineage>
</organism>
<dbReference type="RefSeq" id="WP_021742274.1">
    <property type="nucleotide sequence ID" value="NZ_JBHTOM010000001.1"/>
</dbReference>
<proteinExistence type="predicted"/>
<protein>
    <submittedName>
        <fullName evidence="1">Uncharacterized protein</fullName>
    </submittedName>
</protein>
<dbReference type="EMBL" id="JBHTOM010000001">
    <property type="protein sequence ID" value="MFD1548170.1"/>
    <property type="molecule type" value="Genomic_DNA"/>
</dbReference>
<reference evidence="2" key="1">
    <citation type="journal article" date="2019" name="Int. J. Syst. Evol. Microbiol.">
        <title>The Global Catalogue of Microorganisms (GCM) 10K type strain sequencing project: providing services to taxonomists for standard genome sequencing and annotation.</title>
        <authorList>
            <consortium name="The Broad Institute Genomics Platform"/>
            <consortium name="The Broad Institute Genome Sequencing Center for Infectious Disease"/>
            <person name="Wu L."/>
            <person name="Ma J."/>
        </authorList>
    </citation>
    <scope>NUCLEOTIDE SEQUENCE [LARGE SCALE GENOMIC DNA]</scope>
    <source>
        <strain evidence="2">CCM 8906</strain>
    </source>
</reference>
<dbReference type="GeneID" id="56993347"/>
<accession>A0ABW4GZZ9</accession>
<comment type="caution">
    <text evidence="1">The sequence shown here is derived from an EMBL/GenBank/DDBJ whole genome shotgun (WGS) entry which is preliminary data.</text>
</comment>
<evidence type="ECO:0000313" key="2">
    <source>
        <dbReference type="Proteomes" id="UP001597195"/>
    </source>
</evidence>